<evidence type="ECO:0000313" key="3">
    <source>
        <dbReference type="Proteomes" id="UP001314205"/>
    </source>
</evidence>
<proteinExistence type="predicted"/>
<name>A0AAV1KQB2_9NEOP</name>
<dbReference type="SUPFAM" id="SSF100910">
    <property type="entry name" value="Chemosensory protein Csp2"/>
    <property type="match status" value="1"/>
</dbReference>
<dbReference type="Gene3D" id="1.10.2080.10">
    <property type="entry name" value="Insect odorant-binding protein A10/Ejaculatory bulb-specific protein 3"/>
    <property type="match status" value="1"/>
</dbReference>
<evidence type="ECO:0008006" key="4">
    <source>
        <dbReference type="Google" id="ProtNLM"/>
    </source>
</evidence>
<evidence type="ECO:0000256" key="1">
    <source>
        <dbReference type="SAM" id="SignalP"/>
    </source>
</evidence>
<dbReference type="PROSITE" id="PS51257">
    <property type="entry name" value="PROKAR_LIPOPROTEIN"/>
    <property type="match status" value="1"/>
</dbReference>
<dbReference type="Proteomes" id="UP001314205">
    <property type="component" value="Unassembled WGS sequence"/>
</dbReference>
<dbReference type="InterPro" id="IPR036682">
    <property type="entry name" value="OS_D_A10/PebIII_sf"/>
</dbReference>
<organism evidence="2 3">
    <name type="scientific">Parnassius mnemosyne</name>
    <name type="common">clouded apollo</name>
    <dbReference type="NCBI Taxonomy" id="213953"/>
    <lineage>
        <taxon>Eukaryota</taxon>
        <taxon>Metazoa</taxon>
        <taxon>Ecdysozoa</taxon>
        <taxon>Arthropoda</taxon>
        <taxon>Hexapoda</taxon>
        <taxon>Insecta</taxon>
        <taxon>Pterygota</taxon>
        <taxon>Neoptera</taxon>
        <taxon>Endopterygota</taxon>
        <taxon>Lepidoptera</taxon>
        <taxon>Glossata</taxon>
        <taxon>Ditrysia</taxon>
        <taxon>Papilionoidea</taxon>
        <taxon>Papilionidae</taxon>
        <taxon>Parnassiinae</taxon>
        <taxon>Parnassini</taxon>
        <taxon>Parnassius</taxon>
        <taxon>Driopa</taxon>
    </lineage>
</organism>
<dbReference type="Pfam" id="PF03392">
    <property type="entry name" value="OS-D"/>
    <property type="match status" value="1"/>
</dbReference>
<sequence length="123" mass="13856">MKCILLLSLLMVVTACYATETYSTENDDIDIDAVINDMDKLKSFMDCFLDKNTCDAVQADFKKDIPEAFQQACAKCTAAQKHIFRRFLEGAGEKLPEDLNVLKKKYDPESKYFVPLQAAIANS</sequence>
<accession>A0AAV1KQB2</accession>
<dbReference type="PANTHER" id="PTHR11257:SF13">
    <property type="entry name" value="GEO07322P1"/>
    <property type="match status" value="1"/>
</dbReference>
<protein>
    <recommendedName>
        <fullName evidence="4">Chemosensory protein</fullName>
    </recommendedName>
</protein>
<dbReference type="AlphaFoldDB" id="A0AAV1KQB2"/>
<feature type="signal peptide" evidence="1">
    <location>
        <begin position="1"/>
        <end position="18"/>
    </location>
</feature>
<keyword evidence="1" id="KW-0732">Signal</keyword>
<evidence type="ECO:0000313" key="2">
    <source>
        <dbReference type="EMBL" id="CAK1584464.1"/>
    </source>
</evidence>
<gene>
    <name evidence="2" type="ORF">PARMNEM_LOCUS5694</name>
</gene>
<comment type="caution">
    <text evidence="2">The sequence shown here is derived from an EMBL/GenBank/DDBJ whole genome shotgun (WGS) entry which is preliminary data.</text>
</comment>
<dbReference type="InterPro" id="IPR005055">
    <property type="entry name" value="A10/PebIII"/>
</dbReference>
<keyword evidence="3" id="KW-1185">Reference proteome</keyword>
<feature type="chain" id="PRO_5043314878" description="Chemosensory protein" evidence="1">
    <location>
        <begin position="19"/>
        <end position="123"/>
    </location>
</feature>
<reference evidence="2 3" key="1">
    <citation type="submission" date="2023-11" db="EMBL/GenBank/DDBJ databases">
        <authorList>
            <person name="Hedman E."/>
            <person name="Englund M."/>
            <person name="Stromberg M."/>
            <person name="Nyberg Akerstrom W."/>
            <person name="Nylinder S."/>
            <person name="Jareborg N."/>
            <person name="Kallberg Y."/>
            <person name="Kronander E."/>
        </authorList>
    </citation>
    <scope>NUCLEOTIDE SEQUENCE [LARGE SCALE GENOMIC DNA]</scope>
</reference>
<dbReference type="PANTHER" id="PTHR11257">
    <property type="entry name" value="CHEMOSENSORY PROTEIN-RELATED"/>
    <property type="match status" value="1"/>
</dbReference>
<dbReference type="EMBL" id="CAVLGL010000068">
    <property type="protein sequence ID" value="CAK1584464.1"/>
    <property type="molecule type" value="Genomic_DNA"/>
</dbReference>